<sequence length="393" mass="43958">MITSYNRDTLVRVQKDDPTLRVLRISSIKTPNLNLGDVGCFVVISPDSHLESLGDRISSNTSIECIIFDRLTSEHVGGDLPRRFLEGLMKNGSIRKLKLVQCDLSGALGSSILETYEERGKLTSIAVRSCHLDGGVDALISAIASNSFLQRICLKNCRGRLRFNHEISLVMNHILDESLAAIVQSIENLDRLIELDIGHNDYISVQSCRSLASLLSRPECNLLTLKLENNSINDEGSRLIANSLRRNERLSELILYGNQTFSSEMVHNFEQITCNTSSIADTHSSNHHLETFVSFHSWPKPECLRFNSCPDKRKVAKSKILHFHDLNMDELRLFGEGLGLKMLPVVIAWFDAAACGREHDGLVNKRRLSATYQFIKALPMHAVHVAQGSVNPK</sequence>
<keyword evidence="2" id="KW-1185">Reference proteome</keyword>
<dbReference type="AlphaFoldDB" id="K0RGE1"/>
<protein>
    <submittedName>
        <fullName evidence="1">Uncharacterized protein</fullName>
    </submittedName>
</protein>
<comment type="caution">
    <text evidence="1">The sequence shown here is derived from an EMBL/GenBank/DDBJ whole genome shotgun (WGS) entry which is preliminary data.</text>
</comment>
<dbReference type="GO" id="GO:0048471">
    <property type="term" value="C:perinuclear region of cytoplasm"/>
    <property type="evidence" value="ECO:0007669"/>
    <property type="project" value="TreeGrafter"/>
</dbReference>
<dbReference type="InterPro" id="IPR032675">
    <property type="entry name" value="LRR_dom_sf"/>
</dbReference>
<dbReference type="GO" id="GO:0006913">
    <property type="term" value="P:nucleocytoplasmic transport"/>
    <property type="evidence" value="ECO:0007669"/>
    <property type="project" value="TreeGrafter"/>
</dbReference>
<dbReference type="EMBL" id="AGNL01048378">
    <property type="protein sequence ID" value="EJK45622.1"/>
    <property type="molecule type" value="Genomic_DNA"/>
</dbReference>
<proteinExistence type="predicted"/>
<dbReference type="PANTHER" id="PTHR24113">
    <property type="entry name" value="RAN GTPASE-ACTIVATING PROTEIN 1"/>
    <property type="match status" value="1"/>
</dbReference>
<dbReference type="Proteomes" id="UP000266841">
    <property type="component" value="Unassembled WGS sequence"/>
</dbReference>
<dbReference type="GO" id="GO:0031267">
    <property type="term" value="F:small GTPase binding"/>
    <property type="evidence" value="ECO:0007669"/>
    <property type="project" value="TreeGrafter"/>
</dbReference>
<dbReference type="PANTHER" id="PTHR24113:SF15">
    <property type="entry name" value="NACHT DOMAIN-CONTAINING PROTEIN"/>
    <property type="match status" value="1"/>
</dbReference>
<gene>
    <name evidence="1" type="ORF">THAOC_35757</name>
</gene>
<evidence type="ECO:0000313" key="1">
    <source>
        <dbReference type="EMBL" id="EJK45622.1"/>
    </source>
</evidence>
<dbReference type="OrthoDB" id="120976at2759"/>
<dbReference type="Gene3D" id="3.80.10.10">
    <property type="entry name" value="Ribonuclease Inhibitor"/>
    <property type="match status" value="2"/>
</dbReference>
<organism evidence="1 2">
    <name type="scientific">Thalassiosira oceanica</name>
    <name type="common">Marine diatom</name>
    <dbReference type="NCBI Taxonomy" id="159749"/>
    <lineage>
        <taxon>Eukaryota</taxon>
        <taxon>Sar</taxon>
        <taxon>Stramenopiles</taxon>
        <taxon>Ochrophyta</taxon>
        <taxon>Bacillariophyta</taxon>
        <taxon>Coscinodiscophyceae</taxon>
        <taxon>Thalassiosirophycidae</taxon>
        <taxon>Thalassiosirales</taxon>
        <taxon>Thalassiosiraceae</taxon>
        <taxon>Thalassiosira</taxon>
    </lineage>
</organism>
<dbReference type="GO" id="GO:0005829">
    <property type="term" value="C:cytosol"/>
    <property type="evidence" value="ECO:0007669"/>
    <property type="project" value="TreeGrafter"/>
</dbReference>
<reference evidence="1 2" key="1">
    <citation type="journal article" date="2012" name="Genome Biol.">
        <title>Genome and low-iron response of an oceanic diatom adapted to chronic iron limitation.</title>
        <authorList>
            <person name="Lommer M."/>
            <person name="Specht M."/>
            <person name="Roy A.S."/>
            <person name="Kraemer L."/>
            <person name="Andreson R."/>
            <person name="Gutowska M.A."/>
            <person name="Wolf J."/>
            <person name="Bergner S.V."/>
            <person name="Schilhabel M.B."/>
            <person name="Klostermeier U.C."/>
            <person name="Beiko R.G."/>
            <person name="Rosenstiel P."/>
            <person name="Hippler M."/>
            <person name="Laroche J."/>
        </authorList>
    </citation>
    <scope>NUCLEOTIDE SEQUENCE [LARGE SCALE GENOMIC DNA]</scope>
    <source>
        <strain evidence="1 2">CCMP1005</strain>
    </source>
</reference>
<dbReference type="SMART" id="SM00368">
    <property type="entry name" value="LRR_RI"/>
    <property type="match status" value="2"/>
</dbReference>
<dbReference type="SUPFAM" id="SSF52047">
    <property type="entry name" value="RNI-like"/>
    <property type="match status" value="1"/>
</dbReference>
<dbReference type="GO" id="GO:0005096">
    <property type="term" value="F:GTPase activator activity"/>
    <property type="evidence" value="ECO:0007669"/>
    <property type="project" value="InterPro"/>
</dbReference>
<accession>K0RGE1</accession>
<dbReference type="GO" id="GO:0005634">
    <property type="term" value="C:nucleus"/>
    <property type="evidence" value="ECO:0007669"/>
    <property type="project" value="TreeGrafter"/>
</dbReference>
<evidence type="ECO:0000313" key="2">
    <source>
        <dbReference type="Proteomes" id="UP000266841"/>
    </source>
</evidence>
<dbReference type="InterPro" id="IPR027038">
    <property type="entry name" value="RanGap"/>
</dbReference>
<name>K0RGE1_THAOC</name>